<sequence>MSETIALLNSRERWIATGSLLLGMVSFTTAIMVTNVVLPQLMTSLRADLDQIQWVLTAPSIAQTVVMPMVGWLNSLWGNRNLFLFSLVLFTLSSILSGLSWDLASLVVFQSLGGIGVGLMQPLISAMLYQIFPPSQRGLAMGLSLMGWSIGPALGPIAGGYMIEWFNWRAALYFSVPISLAGVLCALFFLPAMPRPPRKAVDHIGLLTMTIGLVTLLMALAQGRREGWDSTYIVTLLVIAAVFCTVFIIWEWVYTSPLIDLRLFRYVPFTLACIVVFFSTNAFGRVPIFP</sequence>
<feature type="transmembrane region" description="Helical" evidence="6">
    <location>
        <begin position="204"/>
        <end position="221"/>
    </location>
</feature>
<dbReference type="PANTHER" id="PTHR42718:SF9">
    <property type="entry name" value="MAJOR FACILITATOR SUPERFAMILY MULTIDRUG TRANSPORTER MFSC"/>
    <property type="match status" value="1"/>
</dbReference>
<feature type="transmembrane region" description="Helical" evidence="6">
    <location>
        <begin position="139"/>
        <end position="158"/>
    </location>
</feature>
<evidence type="ECO:0000313" key="8">
    <source>
        <dbReference type="EMBL" id="ETX08373.1"/>
    </source>
</evidence>
<keyword evidence="9" id="KW-1185">Reference proteome</keyword>
<dbReference type="Gene3D" id="1.20.1250.20">
    <property type="entry name" value="MFS general substrate transporter like domains"/>
    <property type="match status" value="1"/>
</dbReference>
<dbReference type="GO" id="GO:0022857">
    <property type="term" value="F:transmembrane transporter activity"/>
    <property type="evidence" value="ECO:0007669"/>
    <property type="project" value="InterPro"/>
</dbReference>
<dbReference type="SUPFAM" id="SSF103473">
    <property type="entry name" value="MFS general substrate transporter"/>
    <property type="match status" value="1"/>
</dbReference>
<dbReference type="InterPro" id="IPR011701">
    <property type="entry name" value="MFS"/>
</dbReference>
<reference evidence="8 9" key="1">
    <citation type="journal article" date="2014" name="Nature">
        <title>An environmental bacterial taxon with a large and distinct metabolic repertoire.</title>
        <authorList>
            <person name="Wilson M.C."/>
            <person name="Mori T."/>
            <person name="Ruckert C."/>
            <person name="Uria A.R."/>
            <person name="Helf M.J."/>
            <person name="Takada K."/>
            <person name="Gernert C."/>
            <person name="Steffens U.A."/>
            <person name="Heycke N."/>
            <person name="Schmitt S."/>
            <person name="Rinke C."/>
            <person name="Helfrich E.J."/>
            <person name="Brachmann A.O."/>
            <person name="Gurgui C."/>
            <person name="Wakimoto T."/>
            <person name="Kracht M."/>
            <person name="Crusemann M."/>
            <person name="Hentschel U."/>
            <person name="Abe I."/>
            <person name="Matsunaga S."/>
            <person name="Kalinowski J."/>
            <person name="Takeyama H."/>
            <person name="Piel J."/>
        </authorList>
    </citation>
    <scope>NUCLEOTIDE SEQUENCE [LARGE SCALE GENOMIC DNA]</scope>
    <source>
        <strain evidence="9">TSY2</strain>
    </source>
</reference>
<feature type="transmembrane region" description="Helical" evidence="6">
    <location>
        <begin position="20"/>
        <end position="42"/>
    </location>
</feature>
<evidence type="ECO:0000256" key="2">
    <source>
        <dbReference type="ARBA" id="ARBA00022448"/>
    </source>
</evidence>
<keyword evidence="5 6" id="KW-0472">Membrane</keyword>
<dbReference type="AlphaFoldDB" id="W4MDT4"/>
<dbReference type="Proteomes" id="UP000019140">
    <property type="component" value="Unassembled WGS sequence"/>
</dbReference>
<feature type="domain" description="Major facilitator superfamily (MFS) profile" evidence="7">
    <location>
        <begin position="16"/>
        <end position="290"/>
    </location>
</feature>
<protein>
    <recommendedName>
        <fullName evidence="7">Major facilitator superfamily (MFS) profile domain-containing protein</fullName>
    </recommendedName>
</protein>
<dbReference type="InterPro" id="IPR036259">
    <property type="entry name" value="MFS_trans_sf"/>
</dbReference>
<dbReference type="EMBL" id="AZHX01000236">
    <property type="protein sequence ID" value="ETX08373.1"/>
    <property type="molecule type" value="Genomic_DNA"/>
</dbReference>
<feature type="non-terminal residue" evidence="8">
    <location>
        <position position="290"/>
    </location>
</feature>
<comment type="caution">
    <text evidence="8">The sequence shown here is derived from an EMBL/GenBank/DDBJ whole genome shotgun (WGS) entry which is preliminary data.</text>
</comment>
<feature type="transmembrane region" description="Helical" evidence="6">
    <location>
        <begin position="233"/>
        <end position="254"/>
    </location>
</feature>
<feature type="transmembrane region" description="Helical" evidence="6">
    <location>
        <begin position="54"/>
        <end position="73"/>
    </location>
</feature>
<dbReference type="Pfam" id="PF07690">
    <property type="entry name" value="MFS_1"/>
    <property type="match status" value="1"/>
</dbReference>
<dbReference type="InterPro" id="IPR020846">
    <property type="entry name" value="MFS_dom"/>
</dbReference>
<keyword evidence="2" id="KW-0813">Transport</keyword>
<comment type="subcellular location">
    <subcellularLocation>
        <location evidence="1">Membrane</location>
        <topology evidence="1">Multi-pass membrane protein</topology>
    </subcellularLocation>
</comment>
<proteinExistence type="predicted"/>
<evidence type="ECO:0000256" key="4">
    <source>
        <dbReference type="ARBA" id="ARBA00022989"/>
    </source>
</evidence>
<evidence type="ECO:0000256" key="6">
    <source>
        <dbReference type="SAM" id="Phobius"/>
    </source>
</evidence>
<dbReference type="GO" id="GO:0016020">
    <property type="term" value="C:membrane"/>
    <property type="evidence" value="ECO:0007669"/>
    <property type="project" value="UniProtKB-SubCell"/>
</dbReference>
<feature type="transmembrane region" description="Helical" evidence="6">
    <location>
        <begin position="107"/>
        <end position="132"/>
    </location>
</feature>
<accession>W4MDT4</accession>
<dbReference type="PROSITE" id="PS50850">
    <property type="entry name" value="MFS"/>
    <property type="match status" value="1"/>
</dbReference>
<evidence type="ECO:0000259" key="7">
    <source>
        <dbReference type="PROSITE" id="PS50850"/>
    </source>
</evidence>
<evidence type="ECO:0000313" key="9">
    <source>
        <dbReference type="Proteomes" id="UP000019140"/>
    </source>
</evidence>
<evidence type="ECO:0000256" key="5">
    <source>
        <dbReference type="ARBA" id="ARBA00023136"/>
    </source>
</evidence>
<dbReference type="PANTHER" id="PTHR42718">
    <property type="entry name" value="MAJOR FACILITATOR SUPERFAMILY MULTIDRUG TRANSPORTER MFSC"/>
    <property type="match status" value="1"/>
</dbReference>
<organism evidence="8 9">
    <name type="scientific">Candidatus Entotheonella gemina</name>
    <dbReference type="NCBI Taxonomy" id="1429439"/>
    <lineage>
        <taxon>Bacteria</taxon>
        <taxon>Pseudomonadati</taxon>
        <taxon>Nitrospinota/Tectimicrobiota group</taxon>
        <taxon>Candidatus Tectimicrobiota</taxon>
        <taxon>Candidatus Entotheonellia</taxon>
        <taxon>Candidatus Entotheonellales</taxon>
        <taxon>Candidatus Entotheonellaceae</taxon>
        <taxon>Candidatus Entotheonella</taxon>
    </lineage>
</organism>
<name>W4MDT4_9BACT</name>
<keyword evidence="3 6" id="KW-0812">Transmembrane</keyword>
<evidence type="ECO:0000256" key="1">
    <source>
        <dbReference type="ARBA" id="ARBA00004141"/>
    </source>
</evidence>
<feature type="transmembrane region" description="Helical" evidence="6">
    <location>
        <begin position="170"/>
        <end position="192"/>
    </location>
</feature>
<gene>
    <name evidence="8" type="ORF">ETSY2_05775</name>
</gene>
<evidence type="ECO:0000256" key="3">
    <source>
        <dbReference type="ARBA" id="ARBA00022692"/>
    </source>
</evidence>
<feature type="transmembrane region" description="Helical" evidence="6">
    <location>
        <begin position="266"/>
        <end position="284"/>
    </location>
</feature>
<keyword evidence="4 6" id="KW-1133">Transmembrane helix</keyword>
<feature type="transmembrane region" description="Helical" evidence="6">
    <location>
        <begin position="82"/>
        <end position="101"/>
    </location>
</feature>
<dbReference type="HOGENOM" id="CLU_000960_10_5_7"/>